<evidence type="ECO:0000259" key="2">
    <source>
        <dbReference type="Pfam" id="PF02775"/>
    </source>
</evidence>
<dbReference type="InterPro" id="IPR011766">
    <property type="entry name" value="TPP_enzyme_TPP-bd"/>
</dbReference>
<dbReference type="EMBL" id="BNEK01000001">
    <property type="protein sequence ID" value="GHJ25584.1"/>
    <property type="molecule type" value="Genomic_DNA"/>
</dbReference>
<accession>A0ABQ3TQH1</accession>
<feature type="compositionally biased region" description="Gly residues" evidence="1">
    <location>
        <begin position="134"/>
        <end position="143"/>
    </location>
</feature>
<dbReference type="Proteomes" id="UP001054854">
    <property type="component" value="Unassembled WGS sequence"/>
</dbReference>
<gene>
    <name evidence="3" type="ORF">TPA0910_00170</name>
</gene>
<dbReference type="Pfam" id="PF02775">
    <property type="entry name" value="TPP_enzyme_C"/>
    <property type="match status" value="1"/>
</dbReference>
<evidence type="ECO:0000313" key="4">
    <source>
        <dbReference type="Proteomes" id="UP001054854"/>
    </source>
</evidence>
<sequence>MKVILFNNSALSMVELEMLVAGLPSYGTGYRNPDFARIARAAGVYGERVEKPKNLRSALRAALRHKGPALLDIVTDPNALSIPPKIKAEMGDRLRPLGQQDGAGGGRRQDGPDGPLQPPPRTAPVTRPPVSPGGLAGRGPAGP</sequence>
<organism evidence="3 4">
    <name type="scientific">Streptomyces hygroscopicus</name>
    <dbReference type="NCBI Taxonomy" id="1912"/>
    <lineage>
        <taxon>Bacteria</taxon>
        <taxon>Bacillati</taxon>
        <taxon>Actinomycetota</taxon>
        <taxon>Actinomycetes</taxon>
        <taxon>Kitasatosporales</taxon>
        <taxon>Streptomycetaceae</taxon>
        <taxon>Streptomyces</taxon>
        <taxon>Streptomyces violaceusniger group</taxon>
    </lineage>
</organism>
<evidence type="ECO:0000313" key="3">
    <source>
        <dbReference type="EMBL" id="GHJ25584.1"/>
    </source>
</evidence>
<proteinExistence type="predicted"/>
<feature type="region of interest" description="Disordered" evidence="1">
    <location>
        <begin position="81"/>
        <end position="143"/>
    </location>
</feature>
<reference evidence="3" key="1">
    <citation type="submission" date="2024-05" db="EMBL/GenBank/DDBJ databases">
        <title>Whole genome shotgun sequence of Streptomyces hygroscopicus NBRC 113678.</title>
        <authorList>
            <person name="Komaki H."/>
            <person name="Tamura T."/>
        </authorList>
    </citation>
    <scope>NUCLEOTIDE SEQUENCE</scope>
    <source>
        <strain evidence="3">N11-34</strain>
    </source>
</reference>
<comment type="caution">
    <text evidence="3">The sequence shown here is derived from an EMBL/GenBank/DDBJ whole genome shotgun (WGS) entry which is preliminary data.</text>
</comment>
<feature type="compositionally biased region" description="Pro residues" evidence="1">
    <location>
        <begin position="115"/>
        <end position="131"/>
    </location>
</feature>
<dbReference type="InterPro" id="IPR047211">
    <property type="entry name" value="POXB-like"/>
</dbReference>
<evidence type="ECO:0000256" key="1">
    <source>
        <dbReference type="SAM" id="MobiDB-lite"/>
    </source>
</evidence>
<dbReference type="InterPro" id="IPR029061">
    <property type="entry name" value="THDP-binding"/>
</dbReference>
<dbReference type="PANTHER" id="PTHR42981:SF2">
    <property type="entry name" value="PYRUVATE DEHYDROGENASE [UBIQUINONE]"/>
    <property type="match status" value="1"/>
</dbReference>
<name>A0ABQ3TQH1_STRHY</name>
<dbReference type="Gene3D" id="3.40.50.970">
    <property type="match status" value="1"/>
</dbReference>
<protein>
    <recommendedName>
        <fullName evidence="2">Thiamine pyrophosphate enzyme TPP-binding domain-containing protein</fullName>
    </recommendedName>
</protein>
<feature type="compositionally biased region" description="Basic and acidic residues" evidence="1">
    <location>
        <begin position="86"/>
        <end position="95"/>
    </location>
</feature>
<dbReference type="PANTHER" id="PTHR42981">
    <property type="entry name" value="PYRUVATE DEHYDROGENASE [UBIQUINONE]"/>
    <property type="match status" value="1"/>
</dbReference>
<keyword evidence="4" id="KW-1185">Reference proteome</keyword>
<feature type="domain" description="Thiamine pyrophosphate enzyme TPP-binding" evidence="2">
    <location>
        <begin position="1"/>
        <end position="73"/>
    </location>
</feature>
<dbReference type="SUPFAM" id="SSF52518">
    <property type="entry name" value="Thiamin diphosphate-binding fold (THDP-binding)"/>
    <property type="match status" value="1"/>
</dbReference>